<comment type="caution">
    <text evidence="2">The sequence shown here is derived from an EMBL/GenBank/DDBJ whole genome shotgun (WGS) entry which is preliminary data.</text>
</comment>
<dbReference type="PROSITE" id="PS50880">
    <property type="entry name" value="TOPRIM"/>
    <property type="match status" value="1"/>
</dbReference>
<evidence type="ECO:0000313" key="3">
    <source>
        <dbReference type="Proteomes" id="UP001595733"/>
    </source>
</evidence>
<feature type="domain" description="Toprim" evidence="1">
    <location>
        <begin position="303"/>
        <end position="392"/>
    </location>
</feature>
<name>A0ABV8UU28_9BACL</name>
<dbReference type="EMBL" id="JBHSEF010000010">
    <property type="protein sequence ID" value="MFC4354251.1"/>
    <property type="molecule type" value="Genomic_DNA"/>
</dbReference>
<keyword evidence="3" id="KW-1185">Reference proteome</keyword>
<reference evidence="3" key="1">
    <citation type="journal article" date="2019" name="Int. J. Syst. Evol. Microbiol.">
        <title>The Global Catalogue of Microorganisms (GCM) 10K type strain sequencing project: providing services to taxonomists for standard genome sequencing and annotation.</title>
        <authorList>
            <consortium name="The Broad Institute Genomics Platform"/>
            <consortium name="The Broad Institute Genome Sequencing Center for Infectious Disease"/>
            <person name="Wu L."/>
            <person name="Ma J."/>
        </authorList>
    </citation>
    <scope>NUCLEOTIDE SEQUENCE [LARGE SCALE GENOMIC DNA]</scope>
    <source>
        <strain evidence="3">CCUG 50353</strain>
    </source>
</reference>
<accession>A0ABV8UU28</accession>
<dbReference type="CDD" id="cd00188">
    <property type="entry name" value="TOPRIM"/>
    <property type="match status" value="1"/>
</dbReference>
<proteinExistence type="predicted"/>
<dbReference type="RefSeq" id="WP_378140489.1">
    <property type="nucleotide sequence ID" value="NZ_JBHSEF010000010.1"/>
</dbReference>
<evidence type="ECO:0000313" key="2">
    <source>
        <dbReference type="EMBL" id="MFC4354251.1"/>
    </source>
</evidence>
<sequence length="434" mass="50622">MFHEKVYEYLSNSILKSGEHLDTESAIIDNNLIECNLIKRTNRTLRIKGVVVISTFINEDGVEIPDSELLRLKLTPRKKVSLEKTNKQTFKWLEDGWIFKVVRFENDEKTVKSSHYQMGYNLFLFQQIKAREEVKHQSLKLIKLKQQMAKIAESIDCISKDKQRYDGLTNISRLFTQLKVEHLMEVNSQWSARKTREFLQFIVAITELSVRNDSFDWKEIGAIHFKEIGGSKQFDHYKKEFIEELEKWAQVSSYELGLVSLGQIVPIFFSGAISGHYADYKWGPLHALTDLLVSKEELSTSAKRLWLVENRAILTRFSAQPYFLEETMSLMISVDGHLRSAHKSTISQLLRNSEISEVIIWCDYDKDGLIISNEIYNLVSNTDLHSIKWILPNLEVRTSKSDYEEFVIPYIQTMPSEQEMTTGSVDVWRKWIQE</sequence>
<gene>
    <name evidence="2" type="ORF">ACFO0S_04085</name>
</gene>
<dbReference type="Proteomes" id="UP001595733">
    <property type="component" value="Unassembled WGS sequence"/>
</dbReference>
<dbReference type="InterPro" id="IPR006171">
    <property type="entry name" value="TOPRIM_dom"/>
</dbReference>
<protein>
    <recommendedName>
        <fullName evidence="1">Toprim domain-containing protein</fullName>
    </recommendedName>
</protein>
<organism evidence="2 3">
    <name type="scientific">Chryseomicrobium palamuruense</name>
    <dbReference type="NCBI Taxonomy" id="682973"/>
    <lineage>
        <taxon>Bacteria</taxon>
        <taxon>Bacillati</taxon>
        <taxon>Bacillota</taxon>
        <taxon>Bacilli</taxon>
        <taxon>Bacillales</taxon>
        <taxon>Caryophanaceae</taxon>
        <taxon>Chryseomicrobium</taxon>
    </lineage>
</organism>
<evidence type="ECO:0000259" key="1">
    <source>
        <dbReference type="PROSITE" id="PS50880"/>
    </source>
</evidence>